<dbReference type="PANTHER" id="PTHR11241">
    <property type="entry name" value="DEOXYURIDINE 5'-TRIPHOSPHATE NUCLEOTIDOHYDROLASE"/>
    <property type="match status" value="1"/>
</dbReference>
<evidence type="ECO:0000256" key="1">
    <source>
        <dbReference type="ARBA" id="ARBA00006581"/>
    </source>
</evidence>
<dbReference type="EMBL" id="FZOJ01000006">
    <property type="protein sequence ID" value="SNS20781.1"/>
    <property type="molecule type" value="Genomic_DNA"/>
</dbReference>
<reference evidence="7 8" key="1">
    <citation type="submission" date="2017-06" db="EMBL/GenBank/DDBJ databases">
        <authorList>
            <person name="Kim H.J."/>
            <person name="Triplett B.A."/>
        </authorList>
    </citation>
    <scope>NUCLEOTIDE SEQUENCE [LARGE SCALE GENOMIC DNA]</scope>
    <source>
        <strain evidence="7 8">SCA</strain>
    </source>
</reference>
<keyword evidence="3 7" id="KW-0378">Hydrolase</keyword>
<protein>
    <recommendedName>
        <fullName evidence="2">dUTP diphosphatase</fullName>
        <ecNumber evidence="2">3.6.1.23</ecNumber>
    </recommendedName>
</protein>
<dbReference type="RefSeq" id="WP_089282282.1">
    <property type="nucleotide sequence ID" value="NZ_FZOJ01000006.1"/>
</dbReference>
<name>A0A239CM62_9FIRM</name>
<dbReference type="Gene3D" id="2.70.40.10">
    <property type="match status" value="1"/>
</dbReference>
<keyword evidence="8" id="KW-1185">Reference proteome</keyword>
<evidence type="ECO:0000313" key="8">
    <source>
        <dbReference type="Proteomes" id="UP000198304"/>
    </source>
</evidence>
<dbReference type="InterPro" id="IPR033704">
    <property type="entry name" value="dUTPase_trimeric"/>
</dbReference>
<evidence type="ECO:0000256" key="5">
    <source>
        <dbReference type="ARBA" id="ARBA00047686"/>
    </source>
</evidence>
<accession>A0A239CM62</accession>
<keyword evidence="4" id="KW-0546">Nucleotide metabolism</keyword>
<dbReference type="OrthoDB" id="9809956at2"/>
<evidence type="ECO:0000256" key="4">
    <source>
        <dbReference type="ARBA" id="ARBA00023080"/>
    </source>
</evidence>
<proteinExistence type="inferred from homology"/>
<dbReference type="GO" id="GO:0006226">
    <property type="term" value="P:dUMP biosynthetic process"/>
    <property type="evidence" value="ECO:0007669"/>
    <property type="project" value="InterPro"/>
</dbReference>
<dbReference type="CDD" id="cd07557">
    <property type="entry name" value="trimeric_dUTPase"/>
    <property type="match status" value="1"/>
</dbReference>
<evidence type="ECO:0000256" key="2">
    <source>
        <dbReference type="ARBA" id="ARBA00012379"/>
    </source>
</evidence>
<feature type="domain" description="dUTPase-like" evidence="6">
    <location>
        <begin position="40"/>
        <end position="164"/>
    </location>
</feature>
<evidence type="ECO:0000313" key="7">
    <source>
        <dbReference type="EMBL" id="SNS20781.1"/>
    </source>
</evidence>
<evidence type="ECO:0000259" key="6">
    <source>
        <dbReference type="Pfam" id="PF00692"/>
    </source>
</evidence>
<dbReference type="InterPro" id="IPR036157">
    <property type="entry name" value="dUTPase-like_sf"/>
</dbReference>
<comment type="catalytic activity">
    <reaction evidence="5">
        <text>dUTP + H2O = dUMP + diphosphate + H(+)</text>
        <dbReference type="Rhea" id="RHEA:10248"/>
        <dbReference type="ChEBI" id="CHEBI:15377"/>
        <dbReference type="ChEBI" id="CHEBI:15378"/>
        <dbReference type="ChEBI" id="CHEBI:33019"/>
        <dbReference type="ChEBI" id="CHEBI:61555"/>
        <dbReference type="ChEBI" id="CHEBI:246422"/>
        <dbReference type="EC" id="3.6.1.23"/>
    </reaction>
</comment>
<dbReference type="GO" id="GO:0000287">
    <property type="term" value="F:magnesium ion binding"/>
    <property type="evidence" value="ECO:0007669"/>
    <property type="project" value="InterPro"/>
</dbReference>
<organism evidence="7 8">
    <name type="scientific">Anaerovirgula multivorans</name>
    <dbReference type="NCBI Taxonomy" id="312168"/>
    <lineage>
        <taxon>Bacteria</taxon>
        <taxon>Bacillati</taxon>
        <taxon>Bacillota</taxon>
        <taxon>Clostridia</taxon>
        <taxon>Peptostreptococcales</taxon>
        <taxon>Natronincolaceae</taxon>
        <taxon>Anaerovirgula</taxon>
    </lineage>
</organism>
<dbReference type="InterPro" id="IPR008181">
    <property type="entry name" value="dUTPase"/>
</dbReference>
<dbReference type="SUPFAM" id="SSF51283">
    <property type="entry name" value="dUTPase-like"/>
    <property type="match status" value="1"/>
</dbReference>
<comment type="similarity">
    <text evidence="1">Belongs to the dUTPase family.</text>
</comment>
<evidence type="ECO:0000256" key="3">
    <source>
        <dbReference type="ARBA" id="ARBA00022801"/>
    </source>
</evidence>
<dbReference type="InterPro" id="IPR029054">
    <property type="entry name" value="dUTPase-like"/>
</dbReference>
<dbReference type="Pfam" id="PF00692">
    <property type="entry name" value="dUTPase"/>
    <property type="match status" value="1"/>
</dbReference>
<dbReference type="PANTHER" id="PTHR11241:SF0">
    <property type="entry name" value="DEOXYURIDINE 5'-TRIPHOSPHATE NUCLEOTIDOHYDROLASE"/>
    <property type="match status" value="1"/>
</dbReference>
<dbReference type="EC" id="3.6.1.23" evidence="2"/>
<gene>
    <name evidence="7" type="ORF">SAMN05446037_100626</name>
</gene>
<dbReference type="Proteomes" id="UP000198304">
    <property type="component" value="Unassembled WGS sequence"/>
</dbReference>
<dbReference type="GO" id="GO:0004170">
    <property type="term" value="F:dUTP diphosphatase activity"/>
    <property type="evidence" value="ECO:0007669"/>
    <property type="project" value="UniProtKB-EC"/>
</dbReference>
<sequence>MRETADIAGLMQAKLNQLERGSKACEMRYKRFDKSFPPLSKEDGNAGYDVFARLKEPLVLQPMESGKVPLNVAIEVPYGGVGFLCQRSSTFRKWGVRLTNGVGIGDPLFRGSDDEYTAELQNMTDKPVTIKNGDKICQIVFLPTLPVVPVEVDELENKNRGGFGTTFNNAEEIK</sequence>
<dbReference type="AlphaFoldDB" id="A0A239CM62"/>
<dbReference type="GO" id="GO:0046081">
    <property type="term" value="P:dUTP catabolic process"/>
    <property type="evidence" value="ECO:0007669"/>
    <property type="project" value="InterPro"/>
</dbReference>